<dbReference type="EMBL" id="KJ019071">
    <property type="protein sequence ID" value="AIX24354.1"/>
    <property type="molecule type" value="Genomic_DNA"/>
</dbReference>
<feature type="region of interest" description="Disordered" evidence="1">
    <location>
        <begin position="539"/>
        <end position="618"/>
    </location>
</feature>
<evidence type="ECO:0000313" key="3">
    <source>
        <dbReference type="Proteomes" id="UP000033010"/>
    </source>
</evidence>
<dbReference type="OrthoDB" id="7106at10239"/>
<name>A0A0E3FDE4_9CAUD</name>
<feature type="region of interest" description="Disordered" evidence="1">
    <location>
        <begin position="776"/>
        <end position="819"/>
    </location>
</feature>
<organism evidence="2 3">
    <name type="scientific">Synechococcus phage ACG-2014g</name>
    <dbReference type="NCBI Taxonomy" id="1493512"/>
    <lineage>
        <taxon>Viruses</taxon>
        <taxon>Duplodnaviria</taxon>
        <taxon>Heunggongvirae</taxon>
        <taxon>Uroviricota</taxon>
        <taxon>Caudoviricetes</taxon>
        <taxon>Pantevenvirales</taxon>
        <taxon>Kyanoviridae</taxon>
        <taxon>Macariavirus</taxon>
        <taxon>Macariavirus tuscon14g</taxon>
    </lineage>
</organism>
<dbReference type="Proteomes" id="UP000033010">
    <property type="component" value="Segment"/>
</dbReference>
<accession>A0A0E3FDE4</accession>
<gene>
    <name evidence="2" type="ORF">Syn7803US105_10</name>
</gene>
<dbReference type="GeneID" id="24171640"/>
<feature type="compositionally biased region" description="Gly residues" evidence="1">
    <location>
        <begin position="608"/>
        <end position="618"/>
    </location>
</feature>
<evidence type="ECO:0000313" key="2">
    <source>
        <dbReference type="EMBL" id="AIX24354.1"/>
    </source>
</evidence>
<reference evidence="2 3" key="1">
    <citation type="submission" date="2013-12" db="EMBL/GenBank/DDBJ databases">
        <title>Ecological redundancy of diverse viral populations within a natural community.</title>
        <authorList>
            <person name="Gregory A.C."/>
            <person name="LaButti K."/>
            <person name="Copeland A."/>
            <person name="Woyke T."/>
            <person name="Sullivan M.B."/>
        </authorList>
    </citation>
    <scope>NUCLEOTIDE SEQUENCE [LARGE SCALE GENOMIC DNA]</scope>
    <source>
        <strain evidence="2">Syn7803US105</strain>
    </source>
</reference>
<dbReference type="KEGG" id="vg:24171640"/>
<dbReference type="RefSeq" id="YP_009133570.1">
    <property type="nucleotide sequence ID" value="NC_026924.1"/>
</dbReference>
<proteinExistence type="predicted"/>
<feature type="compositionally biased region" description="Polar residues" evidence="1">
    <location>
        <begin position="789"/>
        <end position="807"/>
    </location>
</feature>
<protein>
    <submittedName>
        <fullName evidence="2">Uncharacterized protein</fullName>
    </submittedName>
</protein>
<keyword evidence="3" id="KW-1185">Reference proteome</keyword>
<evidence type="ECO:0000256" key="1">
    <source>
        <dbReference type="SAM" id="MobiDB-lite"/>
    </source>
</evidence>
<sequence>MATAVNKSSKINFYKFVQVKEVSSSASAESVEVASVLNSNTKAINNLGGTLNSFGKVLTDLKKIAIIDLEREQKENRSSFKSNFADEKGAKRKKSFFGSIIAGKAKGFFESILGMLGGLFKFYVGTKALKWLSNPKNRETVKNVIGVIAKIGKFIFDWAKFGITTTIDSLYTLLSDDTSWWEKTLSVGKLLVGVGTLLLGARYLSNPLKIVTDIGRAISTLIRFATGKGRRGGRRRGGRLGGALRLAAGAGLAYGSYKAIESLSEEKPEEKANGGKLKKAHAGGWINGPQSGYKVSLDGGRSTSFIGHGKEYVARKADGGAFVVPFNTPATQRMSGLTSKRIGEAKRGGYKLPGFSQGGYLDATKRQDNTQGDNANKKIFLHWSAGNRNATNFNNGYGYHTYIPSSGKPVRRAKYGATGAPHHTYGRNKSQSAAIGVAGMSTANNENASSFGSQAITPNQYKGMAKESASIALNWGWKPSDITEKKVRTHAEEYRDYPNWYHRDKGSHYRWDLSRLYAGEPHLSGGPKIRAMIKEQMGLLGGNRPSGAKPKNHHDDHSMGPGPQRGFMSKLQGAMDAMTGGRTDFDGLGSGTQAPPAAKTPSEASANTGGGGGGGGGMGKGKDFWTLAAVAGTEDNDAQGWADVAQSVYNRKASGVNFNQINGSISGYLLGRMQYEPTWKYPRAGATGKPNAEWHAIKDADSAARAMGKPVSYVKRVAKALQNKALQKKAASFVGGRTDFMGGNEVPRFDKGDVRRKANMPNNFFGWFVGGGGQQRAKSKSAAGIPGFTGSQSGQISETGTGTTASGHDTRDAANTGGAAKRNLFDDLTGRGANPFNRQSESYAPYSGVYGTSGETYKDASALQKATQERNAAKQTVLNSSRQLASSIMGAATGQNQVVMQQVQQAMTATQSSIQKAQSTNSSPALVGGGGGGAILKTTAAVLNSFNNPLKGIL</sequence>